<dbReference type="InterPro" id="IPR036770">
    <property type="entry name" value="Ankyrin_rpt-contain_sf"/>
</dbReference>
<evidence type="ECO:0000256" key="4">
    <source>
        <dbReference type="SAM" id="MobiDB-lite"/>
    </source>
</evidence>
<dbReference type="EMBL" id="VSWD01000010">
    <property type="protein sequence ID" value="KAK3090050.1"/>
    <property type="molecule type" value="Genomic_DNA"/>
</dbReference>
<accession>A0AA88XQN2</accession>
<dbReference type="Pfam" id="PF13637">
    <property type="entry name" value="Ank_4"/>
    <property type="match status" value="1"/>
</dbReference>
<dbReference type="GO" id="GO:0070531">
    <property type="term" value="C:BRCA1-A complex"/>
    <property type="evidence" value="ECO:0007669"/>
    <property type="project" value="TreeGrafter"/>
</dbReference>
<evidence type="ECO:0000256" key="2">
    <source>
        <dbReference type="ARBA" id="ARBA00023043"/>
    </source>
</evidence>
<dbReference type="PROSITE" id="PS50088">
    <property type="entry name" value="ANK_REPEAT"/>
    <property type="match status" value="3"/>
</dbReference>
<evidence type="ECO:0000256" key="3">
    <source>
        <dbReference type="PROSITE-ProRule" id="PRU00023"/>
    </source>
</evidence>
<organism evidence="5 6">
    <name type="scientific">Pinctada imbricata</name>
    <name type="common">Atlantic pearl-oyster</name>
    <name type="synonym">Pinctada martensii</name>
    <dbReference type="NCBI Taxonomy" id="66713"/>
    <lineage>
        <taxon>Eukaryota</taxon>
        <taxon>Metazoa</taxon>
        <taxon>Spiralia</taxon>
        <taxon>Lophotrochozoa</taxon>
        <taxon>Mollusca</taxon>
        <taxon>Bivalvia</taxon>
        <taxon>Autobranchia</taxon>
        <taxon>Pteriomorphia</taxon>
        <taxon>Pterioida</taxon>
        <taxon>Pterioidea</taxon>
        <taxon>Pteriidae</taxon>
        <taxon>Pinctada</taxon>
    </lineage>
</organism>
<dbReference type="GO" id="GO:0031436">
    <property type="term" value="C:BRCA1-BARD1 complex"/>
    <property type="evidence" value="ECO:0007669"/>
    <property type="project" value="TreeGrafter"/>
</dbReference>
<dbReference type="GO" id="GO:0085020">
    <property type="term" value="P:protein K6-linked ubiquitination"/>
    <property type="evidence" value="ECO:0007669"/>
    <property type="project" value="TreeGrafter"/>
</dbReference>
<dbReference type="Gene3D" id="1.25.40.20">
    <property type="entry name" value="Ankyrin repeat-containing domain"/>
    <property type="match status" value="3"/>
</dbReference>
<keyword evidence="2 3" id="KW-0040">ANK repeat</keyword>
<evidence type="ECO:0000256" key="1">
    <source>
        <dbReference type="ARBA" id="ARBA00022737"/>
    </source>
</evidence>
<dbReference type="PANTHER" id="PTHR24171:SF11">
    <property type="entry name" value="26S PROTEASOME NON-ATPASE REGULATORY SUBUNIT 10"/>
    <property type="match status" value="1"/>
</dbReference>
<proteinExistence type="predicted"/>
<dbReference type="Proteomes" id="UP001186944">
    <property type="component" value="Unassembled WGS sequence"/>
</dbReference>
<protein>
    <recommendedName>
        <fullName evidence="7">26S proteasome non-ATPase regulatory subunit 10</fullName>
    </recommendedName>
</protein>
<evidence type="ECO:0000313" key="5">
    <source>
        <dbReference type="EMBL" id="KAK3090050.1"/>
    </source>
</evidence>
<dbReference type="Pfam" id="PF12796">
    <property type="entry name" value="Ank_2"/>
    <property type="match status" value="1"/>
</dbReference>
<dbReference type="GO" id="GO:0004842">
    <property type="term" value="F:ubiquitin-protein transferase activity"/>
    <property type="evidence" value="ECO:0007669"/>
    <property type="project" value="TreeGrafter"/>
</dbReference>
<dbReference type="SMART" id="SM00248">
    <property type="entry name" value="ANK"/>
    <property type="match status" value="3"/>
</dbReference>
<comment type="caution">
    <text evidence="5">The sequence shown here is derived from an EMBL/GenBank/DDBJ whole genome shotgun (WGS) entry which is preliminary data.</text>
</comment>
<dbReference type="PROSITE" id="PS50297">
    <property type="entry name" value="ANK_REP_REGION"/>
    <property type="match status" value="3"/>
</dbReference>
<dbReference type="AlphaFoldDB" id="A0AA88XQN2"/>
<keyword evidence="6" id="KW-1185">Reference proteome</keyword>
<feature type="repeat" description="ANK" evidence="3">
    <location>
        <begin position="88"/>
        <end position="120"/>
    </location>
</feature>
<evidence type="ECO:0000313" key="6">
    <source>
        <dbReference type="Proteomes" id="UP001186944"/>
    </source>
</evidence>
<dbReference type="InterPro" id="IPR002110">
    <property type="entry name" value="Ankyrin_rpt"/>
</dbReference>
<dbReference type="SUPFAM" id="SSF48403">
    <property type="entry name" value="Ankyrin repeat"/>
    <property type="match status" value="1"/>
</dbReference>
<keyword evidence="1" id="KW-0677">Repeat</keyword>
<sequence length="176" mass="19901">MALSDPKDVNRLAYDGKLEELKIKLRENNDLLTNIDDTQRMPLHWACSAGRKEIVEYLLKSRAPVDARDEIAEKLLQSGADLNIADQYGHTPMHRAASKGLVKMMKLFLQYIVDVNSKDVQGNTPLHLACEEERSEAALLLLEHGGQLELLNKEEKTPLDLAPPGLRRSLDRHNNR</sequence>
<name>A0AA88XQN2_PINIB</name>
<feature type="region of interest" description="Disordered" evidence="4">
    <location>
        <begin position="155"/>
        <end position="176"/>
    </location>
</feature>
<dbReference type="PANTHER" id="PTHR24171">
    <property type="entry name" value="ANKYRIN REPEAT DOMAIN-CONTAINING PROTEIN 39-RELATED"/>
    <property type="match status" value="1"/>
</dbReference>
<feature type="repeat" description="ANK" evidence="3">
    <location>
        <begin position="121"/>
        <end position="153"/>
    </location>
</feature>
<feature type="repeat" description="ANK" evidence="3">
    <location>
        <begin position="38"/>
        <end position="70"/>
    </location>
</feature>
<gene>
    <name evidence="5" type="ORF">FSP39_008821</name>
</gene>
<reference evidence="5" key="1">
    <citation type="submission" date="2019-08" db="EMBL/GenBank/DDBJ databases">
        <title>The improved chromosome-level genome for the pearl oyster Pinctada fucata martensii using PacBio sequencing and Hi-C.</title>
        <authorList>
            <person name="Zheng Z."/>
        </authorList>
    </citation>
    <scope>NUCLEOTIDE SEQUENCE</scope>
    <source>
        <strain evidence="5">ZZ-2019</strain>
        <tissue evidence="5">Adductor muscle</tissue>
    </source>
</reference>
<evidence type="ECO:0008006" key="7">
    <source>
        <dbReference type="Google" id="ProtNLM"/>
    </source>
</evidence>